<dbReference type="GO" id="GO:0005829">
    <property type="term" value="C:cytosol"/>
    <property type="evidence" value="ECO:0007669"/>
    <property type="project" value="TreeGrafter"/>
</dbReference>
<evidence type="ECO:0000256" key="8">
    <source>
        <dbReference type="ARBA" id="ARBA00048741"/>
    </source>
</evidence>
<dbReference type="InterPro" id="IPR017932">
    <property type="entry name" value="GATase_2_dom"/>
</dbReference>
<dbReference type="PANTHER" id="PTHR43284">
    <property type="entry name" value="ASPARAGINE SYNTHETASE (GLUTAMINE-HYDROLYZING)"/>
    <property type="match status" value="1"/>
</dbReference>
<evidence type="ECO:0000256" key="10">
    <source>
        <dbReference type="PIRSR" id="PIRSR001589-2"/>
    </source>
</evidence>
<keyword evidence="13" id="KW-0436">Ligase</keyword>
<accession>A0AA41U624</accession>
<evidence type="ECO:0000256" key="7">
    <source>
        <dbReference type="ARBA" id="ARBA00022962"/>
    </source>
</evidence>
<comment type="caution">
    <text evidence="13">The sequence shown here is derived from an EMBL/GenBank/DDBJ whole genome shotgun (WGS) entry which is preliminary data.</text>
</comment>
<evidence type="ECO:0000259" key="12">
    <source>
        <dbReference type="PROSITE" id="PS51278"/>
    </source>
</evidence>
<evidence type="ECO:0000256" key="5">
    <source>
        <dbReference type="ARBA" id="ARBA00022840"/>
    </source>
</evidence>
<feature type="site" description="Important for beta-aspartyl-AMP intermediate formation" evidence="11">
    <location>
        <position position="362"/>
    </location>
</feature>
<keyword evidence="7 9" id="KW-0315">Glutamine amidotransferase</keyword>
<comment type="pathway">
    <text evidence="1">Amino-acid biosynthesis; L-asparagine biosynthesis; L-asparagine from L-aspartate (L-Gln route): step 1/1.</text>
</comment>
<dbReference type="Gene3D" id="3.40.50.620">
    <property type="entry name" value="HUPs"/>
    <property type="match status" value="1"/>
</dbReference>
<feature type="binding site" evidence="10">
    <location>
        <begin position="360"/>
        <end position="361"/>
    </location>
    <ligand>
        <name>ATP</name>
        <dbReference type="ChEBI" id="CHEBI:30616"/>
    </ligand>
</feature>
<keyword evidence="6 9" id="KW-0061">Asparagine biosynthesis</keyword>
<dbReference type="InterPro" id="IPR001962">
    <property type="entry name" value="Asn_synthase"/>
</dbReference>
<dbReference type="Proteomes" id="UP001165405">
    <property type="component" value="Unassembled WGS sequence"/>
</dbReference>
<dbReference type="PROSITE" id="PS51278">
    <property type="entry name" value="GATASE_TYPE_2"/>
    <property type="match status" value="1"/>
</dbReference>
<evidence type="ECO:0000313" key="13">
    <source>
        <dbReference type="EMBL" id="MCF4119986.1"/>
    </source>
</evidence>
<evidence type="ECO:0000256" key="3">
    <source>
        <dbReference type="ARBA" id="ARBA00012737"/>
    </source>
</evidence>
<keyword evidence="4 10" id="KW-0547">Nucleotide-binding</keyword>
<evidence type="ECO:0000256" key="2">
    <source>
        <dbReference type="ARBA" id="ARBA00005752"/>
    </source>
</evidence>
<evidence type="ECO:0000256" key="6">
    <source>
        <dbReference type="ARBA" id="ARBA00022888"/>
    </source>
</evidence>
<feature type="active site" description="For GATase activity" evidence="9">
    <location>
        <position position="2"/>
    </location>
</feature>
<feature type="domain" description="Glutamine amidotransferase type-2" evidence="12">
    <location>
        <begin position="2"/>
        <end position="209"/>
    </location>
</feature>
<dbReference type="InterPro" id="IPR033738">
    <property type="entry name" value="AsnB_N"/>
</dbReference>
<sequence length="625" mass="68758">MCGIAGIRDLRGVPVPETSLKSMSGVLAHRGPDESSHWSEPGIGLAHTRLSIIDLAASHQPMHSADGDWVLVFNGEIFNYRALRATLDYPFRTDGDTEVLLAGLVRHGVGFVARLRGQFAFAAYHRPSGVLHLVRDRLGVLPLYYRADGDQLTFCSEVKGINAVADGAPAVDPLSLDAYLASRSVPAPHTLFDGVRKLPAGHRAEVLPDGTVTVRRYWSAPAVDPGARWTETEAVDAVDRAVRAAVEAALVADVPVGSYLSGGVDSSLIVAVMKQLRGDAPVDTFAAGFGDPRHDELGWARMVSDHVGTRHHEVHVRAADFEELWPRLTWHRDAPVSEPADMAVFRLAELARKHVTVVLSGEGGDELFGGYPKYRLAPWLDATRAVPAPVRGALARMTESRLPGRLARARVALRAVAAPTERDQLQSWFAPFTAGERQVLLGGAPAPDRVRDLPEGVDAVDRMLRYDLESWLPDNLLERGDRMSMASSLELRPPMLDHELVELAFGLPSAFKVRHGVTKWVLKEVARRYLPQAVVDRKKVGFRVPLDEWFRSGLRDSMWERLTDDASFVGSTLDRATVRGLLERHDSGRFNEESRLWTLLSLEVWHDVCIRDARVAGARGPGTRG</sequence>
<dbReference type="GO" id="GO:0005524">
    <property type="term" value="F:ATP binding"/>
    <property type="evidence" value="ECO:0007669"/>
    <property type="project" value="UniProtKB-KW"/>
</dbReference>
<dbReference type="InterPro" id="IPR051786">
    <property type="entry name" value="ASN_synthetase/amidase"/>
</dbReference>
<dbReference type="GO" id="GO:0004066">
    <property type="term" value="F:asparagine synthase (glutamine-hydrolyzing) activity"/>
    <property type="evidence" value="ECO:0007669"/>
    <property type="project" value="UniProtKB-EC"/>
</dbReference>
<name>A0AA41U624_9MICO</name>
<dbReference type="NCBIfam" id="TIGR01536">
    <property type="entry name" value="asn_synth_AEB"/>
    <property type="match status" value="1"/>
</dbReference>
<evidence type="ECO:0000256" key="11">
    <source>
        <dbReference type="PIRSR" id="PIRSR001589-3"/>
    </source>
</evidence>
<dbReference type="InterPro" id="IPR029055">
    <property type="entry name" value="Ntn_hydrolases_N"/>
</dbReference>
<dbReference type="RefSeq" id="WP_236087698.1">
    <property type="nucleotide sequence ID" value="NZ_JAKGSG010000011.1"/>
</dbReference>
<keyword evidence="9" id="KW-0028">Amino-acid biosynthesis</keyword>
<dbReference type="SUPFAM" id="SSF56235">
    <property type="entry name" value="N-terminal nucleophile aminohydrolases (Ntn hydrolases)"/>
    <property type="match status" value="1"/>
</dbReference>
<comment type="catalytic activity">
    <reaction evidence="8">
        <text>L-aspartate + L-glutamine + ATP + H2O = L-asparagine + L-glutamate + AMP + diphosphate + H(+)</text>
        <dbReference type="Rhea" id="RHEA:12228"/>
        <dbReference type="ChEBI" id="CHEBI:15377"/>
        <dbReference type="ChEBI" id="CHEBI:15378"/>
        <dbReference type="ChEBI" id="CHEBI:29985"/>
        <dbReference type="ChEBI" id="CHEBI:29991"/>
        <dbReference type="ChEBI" id="CHEBI:30616"/>
        <dbReference type="ChEBI" id="CHEBI:33019"/>
        <dbReference type="ChEBI" id="CHEBI:58048"/>
        <dbReference type="ChEBI" id="CHEBI:58359"/>
        <dbReference type="ChEBI" id="CHEBI:456215"/>
        <dbReference type="EC" id="6.3.5.4"/>
    </reaction>
</comment>
<dbReference type="SUPFAM" id="SSF52402">
    <property type="entry name" value="Adenine nucleotide alpha hydrolases-like"/>
    <property type="match status" value="1"/>
</dbReference>
<dbReference type="InterPro" id="IPR006426">
    <property type="entry name" value="Asn_synth_AEB"/>
</dbReference>
<dbReference type="GO" id="GO:0006529">
    <property type="term" value="P:asparagine biosynthetic process"/>
    <property type="evidence" value="ECO:0007669"/>
    <property type="project" value="UniProtKB-KW"/>
</dbReference>
<evidence type="ECO:0000256" key="4">
    <source>
        <dbReference type="ARBA" id="ARBA00022741"/>
    </source>
</evidence>
<dbReference type="PANTHER" id="PTHR43284:SF1">
    <property type="entry name" value="ASPARAGINE SYNTHETASE"/>
    <property type="match status" value="1"/>
</dbReference>
<feature type="binding site" evidence="10">
    <location>
        <position position="96"/>
    </location>
    <ligand>
        <name>L-glutamine</name>
        <dbReference type="ChEBI" id="CHEBI:58359"/>
    </ligand>
</feature>
<dbReference type="Pfam" id="PF13537">
    <property type="entry name" value="GATase_7"/>
    <property type="match status" value="1"/>
</dbReference>
<evidence type="ECO:0000313" key="14">
    <source>
        <dbReference type="Proteomes" id="UP001165405"/>
    </source>
</evidence>
<dbReference type="EC" id="6.3.5.4" evidence="3"/>
<dbReference type="Gene3D" id="3.60.20.10">
    <property type="entry name" value="Glutamine Phosphoribosylpyrophosphate, subunit 1, domain 1"/>
    <property type="match status" value="1"/>
</dbReference>
<evidence type="ECO:0000256" key="9">
    <source>
        <dbReference type="PIRSR" id="PIRSR001589-1"/>
    </source>
</evidence>
<protein>
    <recommendedName>
        <fullName evidence="3">asparagine synthase (glutamine-hydrolyzing)</fullName>
        <ecNumber evidence="3">6.3.5.4</ecNumber>
    </recommendedName>
</protein>
<keyword evidence="14" id="KW-1185">Reference proteome</keyword>
<organism evidence="13 14">
    <name type="scientific">Antribacter soli</name>
    <dbReference type="NCBI Taxonomy" id="2910976"/>
    <lineage>
        <taxon>Bacteria</taxon>
        <taxon>Bacillati</taxon>
        <taxon>Actinomycetota</taxon>
        <taxon>Actinomycetes</taxon>
        <taxon>Micrococcales</taxon>
        <taxon>Promicromonosporaceae</taxon>
        <taxon>Antribacter</taxon>
    </lineage>
</organism>
<comment type="similarity">
    <text evidence="2">Belongs to the asparagine synthetase family.</text>
</comment>
<dbReference type="AlphaFoldDB" id="A0AA41U624"/>
<proteinExistence type="inferred from homology"/>
<keyword evidence="5 10" id="KW-0067">ATP-binding</keyword>
<reference evidence="13" key="1">
    <citation type="submission" date="2022-01" db="EMBL/GenBank/DDBJ databases">
        <title>Antribacter sp. nov., isolated from Guizhou of China.</title>
        <authorList>
            <person name="Chengliang C."/>
            <person name="Ya Z."/>
        </authorList>
    </citation>
    <scope>NUCLEOTIDE SEQUENCE</scope>
    <source>
        <strain evidence="13">KLBMP 9083</strain>
    </source>
</reference>
<dbReference type="Pfam" id="PF00733">
    <property type="entry name" value="Asn_synthase"/>
    <property type="match status" value="1"/>
</dbReference>
<dbReference type="PIRSF" id="PIRSF001589">
    <property type="entry name" value="Asn_synthetase_glu-h"/>
    <property type="match status" value="1"/>
</dbReference>
<dbReference type="EMBL" id="JAKGSG010000011">
    <property type="protein sequence ID" value="MCF4119986.1"/>
    <property type="molecule type" value="Genomic_DNA"/>
</dbReference>
<dbReference type="CDD" id="cd00712">
    <property type="entry name" value="AsnB"/>
    <property type="match status" value="1"/>
</dbReference>
<dbReference type="InterPro" id="IPR014729">
    <property type="entry name" value="Rossmann-like_a/b/a_fold"/>
</dbReference>
<gene>
    <name evidence="13" type="primary">asnB</name>
    <name evidence="13" type="ORF">L1785_03245</name>
</gene>
<dbReference type="CDD" id="cd01991">
    <property type="entry name" value="Asn_synthase_B_C"/>
    <property type="match status" value="1"/>
</dbReference>
<evidence type="ECO:0000256" key="1">
    <source>
        <dbReference type="ARBA" id="ARBA00005187"/>
    </source>
</evidence>